<dbReference type="InterPro" id="IPR023612">
    <property type="entry name" value="Peptidase_M4"/>
</dbReference>
<comment type="function">
    <text evidence="8">Extracellular zinc metalloprotease.</text>
</comment>
<dbReference type="PANTHER" id="PTHR43579:SF1">
    <property type="entry name" value="NEUTRAL METALLOPROTEINASE"/>
    <property type="match status" value="1"/>
</dbReference>
<evidence type="ECO:0000313" key="13">
    <source>
        <dbReference type="Proteomes" id="UP001142317"/>
    </source>
</evidence>
<feature type="domain" description="Peptidase M4 C-terminal" evidence="11">
    <location>
        <begin position="178"/>
        <end position="346"/>
    </location>
</feature>
<feature type="domain" description="Peptidase M4" evidence="10">
    <location>
        <begin position="71"/>
        <end position="174"/>
    </location>
</feature>
<dbReference type="Proteomes" id="UP001142317">
    <property type="component" value="Unassembled WGS sequence"/>
</dbReference>
<feature type="compositionally biased region" description="Basic and acidic residues" evidence="9">
    <location>
        <begin position="66"/>
        <end position="76"/>
    </location>
</feature>
<evidence type="ECO:0000256" key="2">
    <source>
        <dbReference type="ARBA" id="ARBA00022670"/>
    </source>
</evidence>
<comment type="subcellular location">
    <subcellularLocation>
        <location evidence="8">Secreted</location>
    </subcellularLocation>
</comment>
<keyword evidence="6 8" id="KW-0482">Metalloprotease</keyword>
<keyword evidence="8" id="KW-0964">Secreted</keyword>
<dbReference type="GO" id="GO:0004222">
    <property type="term" value="F:metalloendopeptidase activity"/>
    <property type="evidence" value="ECO:0007669"/>
    <property type="project" value="UniProtKB-UniRule"/>
</dbReference>
<dbReference type="Pfam" id="PF01447">
    <property type="entry name" value="Peptidase_M4"/>
    <property type="match status" value="1"/>
</dbReference>
<comment type="cofactor">
    <cofactor evidence="8">
        <name>Zn(2+)</name>
        <dbReference type="ChEBI" id="CHEBI:29105"/>
    </cofactor>
</comment>
<dbReference type="EMBL" id="BSEO01000001">
    <property type="protein sequence ID" value="GLJ78511.1"/>
    <property type="molecule type" value="Genomic_DNA"/>
</dbReference>
<evidence type="ECO:0000256" key="4">
    <source>
        <dbReference type="ARBA" id="ARBA00022801"/>
    </source>
</evidence>
<comment type="similarity">
    <text evidence="1 8">Belongs to the peptidase M4 family.</text>
</comment>
<dbReference type="EC" id="3.4.24.-" evidence="8"/>
<protein>
    <recommendedName>
        <fullName evidence="8">Neutral metalloproteinase</fullName>
        <ecNumber evidence="8">3.4.24.-</ecNumber>
    </recommendedName>
</protein>
<keyword evidence="13" id="KW-1185">Reference proteome</keyword>
<reference evidence="12" key="1">
    <citation type="journal article" date="2014" name="Int. J. Syst. Evol. Microbiol.">
        <title>Complete genome sequence of Corynebacterium casei LMG S-19264T (=DSM 44701T), isolated from a smear-ripened cheese.</title>
        <authorList>
            <consortium name="US DOE Joint Genome Institute (JGI-PGF)"/>
            <person name="Walter F."/>
            <person name="Albersmeier A."/>
            <person name="Kalinowski J."/>
            <person name="Ruckert C."/>
        </authorList>
    </citation>
    <scope>NUCLEOTIDE SEQUENCE</scope>
    <source>
        <strain evidence="12">VKM Ac-1447</strain>
    </source>
</reference>
<dbReference type="InterPro" id="IPR001570">
    <property type="entry name" value="Peptidase_M4_C_domain"/>
</dbReference>
<accession>A0A9W6M225</accession>
<evidence type="ECO:0000256" key="8">
    <source>
        <dbReference type="RuleBase" id="RU366073"/>
    </source>
</evidence>
<evidence type="ECO:0000256" key="5">
    <source>
        <dbReference type="ARBA" id="ARBA00022833"/>
    </source>
</evidence>
<feature type="region of interest" description="Disordered" evidence="9">
    <location>
        <begin position="66"/>
        <end position="89"/>
    </location>
</feature>
<evidence type="ECO:0000259" key="10">
    <source>
        <dbReference type="Pfam" id="PF01447"/>
    </source>
</evidence>
<keyword evidence="2 8" id="KW-0645">Protease</keyword>
<organism evidence="12 13">
    <name type="scientific">Microbacterium imperiale</name>
    <dbReference type="NCBI Taxonomy" id="33884"/>
    <lineage>
        <taxon>Bacteria</taxon>
        <taxon>Bacillati</taxon>
        <taxon>Actinomycetota</taxon>
        <taxon>Actinomycetes</taxon>
        <taxon>Micrococcales</taxon>
        <taxon>Microbacteriaceae</taxon>
        <taxon>Microbacterium</taxon>
    </lineage>
</organism>
<dbReference type="InterPro" id="IPR013856">
    <property type="entry name" value="Peptidase_M4_domain"/>
</dbReference>
<dbReference type="CDD" id="cd09597">
    <property type="entry name" value="M4_TLP"/>
    <property type="match status" value="1"/>
</dbReference>
<dbReference type="Gene3D" id="3.10.170.10">
    <property type="match status" value="1"/>
</dbReference>
<sequence length="354" mass="37709">MRAIIPPYILARVASAREPHLARAAVAARATLAARPTDLAGRSQLRLTIEGGDTLVAERVPAPDRVVSDAEQREELPGTLVRAEDDPPTGDRAVDEAFAGLGATFAFFFEAFGRASIDGRGGVLAATVHYGVDYDNAFWNGERMVFGDGDGEVFTGFTRSLTVIAHELAHGVTEFSGGLEYVGQSGALNESLSDVFGALTEQHQRRERADEASWLIGAGIFAPGVQGRALRSLAAPGTAYDDDVLGRDPQPGHMRDYVDTTSDNGGVHINSGIPNRAFHLAATRLGGYAWERAGLIWYRTLTAGTLSPTADFAAFARATASEAAEEYGERSEEADAVRAAWRDVGVLEDATTGR</sequence>
<dbReference type="GO" id="GO:0005576">
    <property type="term" value="C:extracellular region"/>
    <property type="evidence" value="ECO:0007669"/>
    <property type="project" value="UniProtKB-SubCell"/>
</dbReference>
<evidence type="ECO:0000256" key="6">
    <source>
        <dbReference type="ARBA" id="ARBA00023049"/>
    </source>
</evidence>
<evidence type="ECO:0000256" key="1">
    <source>
        <dbReference type="ARBA" id="ARBA00009388"/>
    </source>
</evidence>
<name>A0A9W6M225_9MICO</name>
<dbReference type="InterPro" id="IPR052759">
    <property type="entry name" value="Metalloprotease_M4"/>
</dbReference>
<evidence type="ECO:0000256" key="7">
    <source>
        <dbReference type="PIRSR" id="PIRSR623612-1"/>
    </source>
</evidence>
<evidence type="ECO:0000256" key="9">
    <source>
        <dbReference type="SAM" id="MobiDB-lite"/>
    </source>
</evidence>
<keyword evidence="5 8" id="KW-0862">Zinc</keyword>
<dbReference type="AlphaFoldDB" id="A0A9W6M225"/>
<dbReference type="SUPFAM" id="SSF55486">
    <property type="entry name" value="Metalloproteases ('zincins'), catalytic domain"/>
    <property type="match status" value="1"/>
</dbReference>
<dbReference type="GO" id="GO:0046872">
    <property type="term" value="F:metal ion binding"/>
    <property type="evidence" value="ECO:0007669"/>
    <property type="project" value="UniProtKB-UniRule"/>
</dbReference>
<dbReference type="GO" id="GO:0006508">
    <property type="term" value="P:proteolysis"/>
    <property type="evidence" value="ECO:0007669"/>
    <property type="project" value="UniProtKB-KW"/>
</dbReference>
<dbReference type="PRINTS" id="PR00730">
    <property type="entry name" value="THERMOLYSIN"/>
</dbReference>
<dbReference type="PANTHER" id="PTHR43579">
    <property type="match status" value="1"/>
</dbReference>
<keyword evidence="3" id="KW-0479">Metal-binding</keyword>
<evidence type="ECO:0000313" key="12">
    <source>
        <dbReference type="EMBL" id="GLJ78511.1"/>
    </source>
</evidence>
<proteinExistence type="inferred from homology"/>
<dbReference type="Gene3D" id="1.10.390.10">
    <property type="entry name" value="Neutral Protease Domain 2"/>
    <property type="match status" value="1"/>
</dbReference>
<feature type="active site" description="Proton donor" evidence="7">
    <location>
        <position position="268"/>
    </location>
</feature>
<gene>
    <name evidence="12" type="ORF">GCM10017586_01930</name>
</gene>
<reference evidence="12" key="2">
    <citation type="submission" date="2023-01" db="EMBL/GenBank/DDBJ databases">
        <authorList>
            <person name="Sun Q."/>
            <person name="Evtushenko L."/>
        </authorList>
    </citation>
    <scope>NUCLEOTIDE SEQUENCE</scope>
    <source>
        <strain evidence="12">VKM Ac-1447</strain>
    </source>
</reference>
<feature type="active site" evidence="7">
    <location>
        <position position="167"/>
    </location>
</feature>
<dbReference type="RefSeq" id="WP_210005730.1">
    <property type="nucleotide sequence ID" value="NZ_BSEO01000001.1"/>
</dbReference>
<dbReference type="InterPro" id="IPR027268">
    <property type="entry name" value="Peptidase_M4/M1_CTD_sf"/>
</dbReference>
<dbReference type="Pfam" id="PF02868">
    <property type="entry name" value="Peptidase_M4_C"/>
    <property type="match status" value="1"/>
</dbReference>
<comment type="caution">
    <text evidence="12">The sequence shown here is derived from an EMBL/GenBank/DDBJ whole genome shotgun (WGS) entry which is preliminary data.</text>
</comment>
<evidence type="ECO:0000256" key="3">
    <source>
        <dbReference type="ARBA" id="ARBA00022723"/>
    </source>
</evidence>
<keyword evidence="4 8" id="KW-0378">Hydrolase</keyword>
<evidence type="ECO:0000259" key="11">
    <source>
        <dbReference type="Pfam" id="PF02868"/>
    </source>
</evidence>